<sequence length="153" mass="16139">MPLLRAHHCLEFSDSIQQAPHGAEPCPGFARPGPGLSPGLEKPGFARAGHWPYTGPGRSPWPGLGPSRAWPGTGPPGFSPGRAGPTNSCGWGAVSSESIEKGDFVIEYVGEEHVESGRFDGQEWRTGLADCQIGLTVCVSGRFGCVTGWILEL</sequence>
<dbReference type="Gene3D" id="2.170.270.10">
    <property type="entry name" value="SET domain"/>
    <property type="match status" value="1"/>
</dbReference>
<evidence type="ECO:0000313" key="3">
    <source>
        <dbReference type="Proteomes" id="UP001418222"/>
    </source>
</evidence>
<organism evidence="2 3">
    <name type="scientific">Platanthera zijinensis</name>
    <dbReference type="NCBI Taxonomy" id="2320716"/>
    <lineage>
        <taxon>Eukaryota</taxon>
        <taxon>Viridiplantae</taxon>
        <taxon>Streptophyta</taxon>
        <taxon>Embryophyta</taxon>
        <taxon>Tracheophyta</taxon>
        <taxon>Spermatophyta</taxon>
        <taxon>Magnoliopsida</taxon>
        <taxon>Liliopsida</taxon>
        <taxon>Asparagales</taxon>
        <taxon>Orchidaceae</taxon>
        <taxon>Orchidoideae</taxon>
        <taxon>Orchideae</taxon>
        <taxon>Orchidinae</taxon>
        <taxon>Platanthera</taxon>
    </lineage>
</organism>
<name>A0AAP0BYN1_9ASPA</name>
<protein>
    <submittedName>
        <fullName evidence="2">Uncharacterized protein</fullName>
    </submittedName>
</protein>
<comment type="caution">
    <text evidence="2">The sequence shown here is derived from an EMBL/GenBank/DDBJ whole genome shotgun (WGS) entry which is preliminary data.</text>
</comment>
<proteinExistence type="predicted"/>
<evidence type="ECO:0000313" key="2">
    <source>
        <dbReference type="EMBL" id="KAK8954575.1"/>
    </source>
</evidence>
<dbReference type="EMBL" id="JBBWWQ010000002">
    <property type="protein sequence ID" value="KAK8954575.1"/>
    <property type="molecule type" value="Genomic_DNA"/>
</dbReference>
<dbReference type="SUPFAM" id="SSF82199">
    <property type="entry name" value="SET domain"/>
    <property type="match status" value="1"/>
</dbReference>
<dbReference type="Proteomes" id="UP001418222">
    <property type="component" value="Unassembled WGS sequence"/>
</dbReference>
<dbReference type="AlphaFoldDB" id="A0AAP0BYN1"/>
<reference evidence="2 3" key="1">
    <citation type="journal article" date="2022" name="Nat. Plants">
        <title>Genomes of leafy and leafless Platanthera orchids illuminate the evolution of mycoheterotrophy.</title>
        <authorList>
            <person name="Li M.H."/>
            <person name="Liu K.W."/>
            <person name="Li Z."/>
            <person name="Lu H.C."/>
            <person name="Ye Q.L."/>
            <person name="Zhang D."/>
            <person name="Wang J.Y."/>
            <person name="Li Y.F."/>
            <person name="Zhong Z.M."/>
            <person name="Liu X."/>
            <person name="Yu X."/>
            <person name="Liu D.K."/>
            <person name="Tu X.D."/>
            <person name="Liu B."/>
            <person name="Hao Y."/>
            <person name="Liao X.Y."/>
            <person name="Jiang Y.T."/>
            <person name="Sun W.H."/>
            <person name="Chen J."/>
            <person name="Chen Y.Q."/>
            <person name="Ai Y."/>
            <person name="Zhai J.W."/>
            <person name="Wu S.S."/>
            <person name="Zhou Z."/>
            <person name="Hsiao Y.Y."/>
            <person name="Wu W.L."/>
            <person name="Chen Y.Y."/>
            <person name="Lin Y.F."/>
            <person name="Hsu J.L."/>
            <person name="Li C.Y."/>
            <person name="Wang Z.W."/>
            <person name="Zhao X."/>
            <person name="Zhong W.Y."/>
            <person name="Ma X.K."/>
            <person name="Ma L."/>
            <person name="Huang J."/>
            <person name="Chen G.Z."/>
            <person name="Huang M.Z."/>
            <person name="Huang L."/>
            <person name="Peng D.H."/>
            <person name="Luo Y.B."/>
            <person name="Zou S.Q."/>
            <person name="Chen S.P."/>
            <person name="Lan S."/>
            <person name="Tsai W.C."/>
            <person name="Van de Peer Y."/>
            <person name="Liu Z.J."/>
        </authorList>
    </citation>
    <scope>NUCLEOTIDE SEQUENCE [LARGE SCALE GENOMIC DNA]</scope>
    <source>
        <strain evidence="2">Lor287</strain>
    </source>
</reference>
<evidence type="ECO:0000256" key="1">
    <source>
        <dbReference type="SAM" id="MobiDB-lite"/>
    </source>
</evidence>
<accession>A0AAP0BYN1</accession>
<gene>
    <name evidence="2" type="ORF">KSP39_PZI002425</name>
</gene>
<dbReference type="InterPro" id="IPR046341">
    <property type="entry name" value="SET_dom_sf"/>
</dbReference>
<keyword evidence="3" id="KW-1185">Reference proteome</keyword>
<feature type="region of interest" description="Disordered" evidence="1">
    <location>
        <begin position="20"/>
        <end position="85"/>
    </location>
</feature>